<sequence>MAASAVRSNPDFSTAPLRKFKLVFLGEQSGTRRKRRRRKKEKTLQGAAAGGEEGEEAGVCLAALCGLPVLPACGSFARVLSC</sequence>
<evidence type="ECO:0000313" key="3">
    <source>
        <dbReference type="Proteomes" id="UP000673691"/>
    </source>
</evidence>
<evidence type="ECO:0000313" key="2">
    <source>
        <dbReference type="EMBL" id="KAG5461192.1"/>
    </source>
</evidence>
<gene>
    <name evidence="2" type="ORF">BJ554DRAFT_6649</name>
</gene>
<accession>A0A8H7ZXV4</accession>
<comment type="caution">
    <text evidence="2">The sequence shown here is derived from an EMBL/GenBank/DDBJ whole genome shotgun (WGS) entry which is preliminary data.</text>
</comment>
<evidence type="ECO:0000256" key="1">
    <source>
        <dbReference type="SAM" id="MobiDB-lite"/>
    </source>
</evidence>
<dbReference type="AlphaFoldDB" id="A0A8H7ZXV4"/>
<feature type="region of interest" description="Disordered" evidence="1">
    <location>
        <begin position="29"/>
        <end position="54"/>
    </location>
</feature>
<reference evidence="2 3" key="1">
    <citation type="journal article" name="Sci. Rep.">
        <title>Genome-scale phylogenetic analyses confirm Olpidium as the closest living zoosporic fungus to the non-flagellated, terrestrial fungi.</title>
        <authorList>
            <person name="Chang Y."/>
            <person name="Rochon D."/>
            <person name="Sekimoto S."/>
            <person name="Wang Y."/>
            <person name="Chovatia M."/>
            <person name="Sandor L."/>
            <person name="Salamov A."/>
            <person name="Grigoriev I.V."/>
            <person name="Stajich J.E."/>
            <person name="Spatafora J.W."/>
        </authorList>
    </citation>
    <scope>NUCLEOTIDE SEQUENCE [LARGE SCALE GENOMIC DNA]</scope>
    <source>
        <strain evidence="2">S191</strain>
    </source>
</reference>
<proteinExistence type="predicted"/>
<dbReference type="EMBL" id="JAEFCI010004041">
    <property type="protein sequence ID" value="KAG5461192.1"/>
    <property type="molecule type" value="Genomic_DNA"/>
</dbReference>
<protein>
    <submittedName>
        <fullName evidence="2">Uncharacterized protein</fullName>
    </submittedName>
</protein>
<name>A0A8H7ZXV4_9FUNG</name>
<keyword evidence="3" id="KW-1185">Reference proteome</keyword>
<dbReference type="Proteomes" id="UP000673691">
    <property type="component" value="Unassembled WGS sequence"/>
</dbReference>
<feature type="compositionally biased region" description="Basic residues" evidence="1">
    <location>
        <begin position="31"/>
        <end position="41"/>
    </location>
</feature>
<organism evidence="2 3">
    <name type="scientific">Olpidium bornovanus</name>
    <dbReference type="NCBI Taxonomy" id="278681"/>
    <lineage>
        <taxon>Eukaryota</taxon>
        <taxon>Fungi</taxon>
        <taxon>Fungi incertae sedis</taxon>
        <taxon>Olpidiomycota</taxon>
        <taxon>Olpidiomycotina</taxon>
        <taxon>Olpidiomycetes</taxon>
        <taxon>Olpidiales</taxon>
        <taxon>Olpidiaceae</taxon>
        <taxon>Olpidium</taxon>
    </lineage>
</organism>